<evidence type="ECO:0000256" key="6">
    <source>
        <dbReference type="RuleBase" id="RU000682"/>
    </source>
</evidence>
<dbReference type="GO" id="GO:0000977">
    <property type="term" value="F:RNA polymerase II transcription regulatory region sequence-specific DNA binding"/>
    <property type="evidence" value="ECO:0007669"/>
    <property type="project" value="TreeGrafter"/>
</dbReference>
<dbReference type="CDD" id="cd00086">
    <property type="entry name" value="homeodomain"/>
    <property type="match status" value="1"/>
</dbReference>
<evidence type="ECO:0000259" key="8">
    <source>
        <dbReference type="PROSITE" id="PS50071"/>
    </source>
</evidence>
<name>A0A1I8FSV8_9PLAT</name>
<dbReference type="SMART" id="SM00389">
    <property type="entry name" value="HOX"/>
    <property type="match status" value="1"/>
</dbReference>
<evidence type="ECO:0000313" key="10">
    <source>
        <dbReference type="WBParaSite" id="maker-unitig_45209-snap-gene-0.2-mRNA-1"/>
    </source>
</evidence>
<dbReference type="InterPro" id="IPR009057">
    <property type="entry name" value="Homeodomain-like_sf"/>
</dbReference>
<dbReference type="PROSITE" id="PS50071">
    <property type="entry name" value="HOMEOBOX_2"/>
    <property type="match status" value="1"/>
</dbReference>
<feature type="compositionally biased region" description="Polar residues" evidence="7">
    <location>
        <begin position="406"/>
        <end position="424"/>
    </location>
</feature>
<feature type="DNA-binding region" description="Homeobox" evidence="5">
    <location>
        <begin position="107"/>
        <end position="153"/>
    </location>
</feature>
<dbReference type="SUPFAM" id="SSF46689">
    <property type="entry name" value="Homeodomain-like"/>
    <property type="match status" value="1"/>
</dbReference>
<evidence type="ECO:0000256" key="5">
    <source>
        <dbReference type="PROSITE-ProRule" id="PRU00108"/>
    </source>
</evidence>
<keyword evidence="2 5" id="KW-0238">DNA-binding</keyword>
<feature type="compositionally biased region" description="Low complexity" evidence="7">
    <location>
        <begin position="152"/>
        <end position="163"/>
    </location>
</feature>
<organism evidence="9 10">
    <name type="scientific">Macrostomum lignano</name>
    <dbReference type="NCBI Taxonomy" id="282301"/>
    <lineage>
        <taxon>Eukaryota</taxon>
        <taxon>Metazoa</taxon>
        <taxon>Spiralia</taxon>
        <taxon>Lophotrochozoa</taxon>
        <taxon>Platyhelminthes</taxon>
        <taxon>Rhabditophora</taxon>
        <taxon>Macrostomorpha</taxon>
        <taxon>Macrostomida</taxon>
        <taxon>Macrostomidae</taxon>
        <taxon>Macrostomum</taxon>
    </lineage>
</organism>
<dbReference type="GO" id="GO:0000981">
    <property type="term" value="F:DNA-binding transcription factor activity, RNA polymerase II-specific"/>
    <property type="evidence" value="ECO:0007669"/>
    <property type="project" value="TreeGrafter"/>
</dbReference>
<dbReference type="PANTHER" id="PTHR24208">
    <property type="entry name" value="LIM/HOMEOBOX PROTEIN LHX"/>
    <property type="match status" value="1"/>
</dbReference>
<dbReference type="Gene3D" id="1.10.10.60">
    <property type="entry name" value="Homeodomain-like"/>
    <property type="match status" value="1"/>
</dbReference>
<proteinExistence type="predicted"/>
<comment type="subcellular location">
    <subcellularLocation>
        <location evidence="1 5 6">Nucleus</location>
    </subcellularLocation>
</comment>
<keyword evidence="3 5" id="KW-0371">Homeobox</keyword>
<evidence type="ECO:0000256" key="7">
    <source>
        <dbReference type="SAM" id="MobiDB-lite"/>
    </source>
</evidence>
<dbReference type="AlphaFoldDB" id="A0A1I8FSV8"/>
<evidence type="ECO:0000256" key="1">
    <source>
        <dbReference type="ARBA" id="ARBA00004123"/>
    </source>
</evidence>
<evidence type="ECO:0000256" key="2">
    <source>
        <dbReference type="ARBA" id="ARBA00023125"/>
    </source>
</evidence>
<keyword evidence="9" id="KW-1185">Reference proteome</keyword>
<accession>A0A1I8FSV8</accession>
<dbReference type="PANTHER" id="PTHR24208:SF168">
    <property type="entry name" value="PROTEIN APTEROUS"/>
    <property type="match status" value="1"/>
</dbReference>
<feature type="region of interest" description="Disordered" evidence="7">
    <location>
        <begin position="393"/>
        <end position="424"/>
    </location>
</feature>
<dbReference type="WBParaSite" id="maker-unitig_45209-snap-gene-0.2-mRNA-1">
    <property type="protein sequence ID" value="maker-unitig_45209-snap-gene-0.2-mRNA-1"/>
    <property type="gene ID" value="maker-unitig_45209-snap-gene-0.2"/>
</dbReference>
<reference evidence="10" key="1">
    <citation type="submission" date="2016-11" db="UniProtKB">
        <authorList>
            <consortium name="WormBaseParasite"/>
        </authorList>
    </citation>
    <scope>IDENTIFICATION</scope>
</reference>
<feature type="region of interest" description="Disordered" evidence="7">
    <location>
        <begin position="148"/>
        <end position="178"/>
    </location>
</feature>
<dbReference type="InterPro" id="IPR001356">
    <property type="entry name" value="HD"/>
</dbReference>
<dbReference type="GO" id="GO:0005634">
    <property type="term" value="C:nucleus"/>
    <property type="evidence" value="ECO:0007669"/>
    <property type="project" value="UniProtKB-SubCell"/>
</dbReference>
<protein>
    <submittedName>
        <fullName evidence="10">Homeobox domain-containing protein</fullName>
    </submittedName>
</protein>
<feature type="domain" description="Homeobox" evidence="8">
    <location>
        <begin position="105"/>
        <end position="152"/>
    </location>
</feature>
<dbReference type="Proteomes" id="UP000095280">
    <property type="component" value="Unplaced"/>
</dbReference>
<dbReference type="InterPro" id="IPR050453">
    <property type="entry name" value="LIM_Homeobox_TF"/>
</dbReference>
<evidence type="ECO:0000313" key="9">
    <source>
        <dbReference type="Proteomes" id="UP000095280"/>
    </source>
</evidence>
<dbReference type="GO" id="GO:0030182">
    <property type="term" value="P:neuron differentiation"/>
    <property type="evidence" value="ECO:0007669"/>
    <property type="project" value="TreeGrafter"/>
</dbReference>
<feature type="region of interest" description="Disordered" evidence="7">
    <location>
        <begin position="343"/>
        <end position="366"/>
    </location>
</feature>
<sequence length="424" mass="45911">LPAGRKKKFPGLGLRKEEQAQLAQRGALLNEADRPIRPAGLFLELPFRRKSSPTATTRWSSEMASDACCQSPNSASSGCGGVGGGGGDSLVAGDGGDGGVGAARQRQKRVRTSFKHHQLRTMKSYFIINHNPDSKDLKQLAQKTGLSKRVLQHQQQLQQQQQPPLQPPDEAASAAHAAMLSSAAAGHQKSATQILTKNYYRNCRIHCGLKPVFFNCCFSLNTGELSNVFGRRHCCLACARCYQAGSSSVQDVVVEVLGNAPLVVPVHSRYLSDLLVAEQAVRLRARLGEDGLQHFVLRLEKKSGSSVFGYVMTSYSQGFFSFVDGQVEAPNSCRCPALSKMMDSHTAPQSQRKRQHPVNPGPSEWHVKVGSASRLATGHNLFCARAQVAADASEADQAWRSDSTADSRNIPHQISADSPFSMDS</sequence>
<evidence type="ECO:0000256" key="4">
    <source>
        <dbReference type="ARBA" id="ARBA00023242"/>
    </source>
</evidence>
<evidence type="ECO:0000256" key="3">
    <source>
        <dbReference type="ARBA" id="ARBA00023155"/>
    </source>
</evidence>
<dbReference type="Pfam" id="PF00046">
    <property type="entry name" value="Homeodomain"/>
    <property type="match status" value="1"/>
</dbReference>
<keyword evidence="4 5" id="KW-0539">Nucleus</keyword>